<dbReference type="EMBL" id="HBIB01046439">
    <property type="protein sequence ID" value="CAE0268183.1"/>
    <property type="molecule type" value="Transcribed_RNA"/>
</dbReference>
<reference evidence="4" key="1">
    <citation type="submission" date="2021-01" db="EMBL/GenBank/DDBJ databases">
        <authorList>
            <person name="Corre E."/>
            <person name="Pelletier E."/>
            <person name="Niang G."/>
            <person name="Scheremetjew M."/>
            <person name="Finn R."/>
            <person name="Kale V."/>
            <person name="Holt S."/>
            <person name="Cochrane G."/>
            <person name="Meng A."/>
            <person name="Brown T."/>
            <person name="Cohen L."/>
        </authorList>
    </citation>
    <scope>NUCLEOTIDE SEQUENCE</scope>
    <source>
        <strain evidence="4">NIES-2562</strain>
    </source>
</reference>
<dbReference type="InterPro" id="IPR016073">
    <property type="entry name" value="Skp1_comp_POZ"/>
</dbReference>
<dbReference type="GO" id="GO:0006511">
    <property type="term" value="P:ubiquitin-dependent protein catabolic process"/>
    <property type="evidence" value="ECO:0007669"/>
    <property type="project" value="InterPro"/>
</dbReference>
<dbReference type="Gene3D" id="3.30.710.10">
    <property type="entry name" value="Potassium Channel Kv1.1, Chain A"/>
    <property type="match status" value="1"/>
</dbReference>
<dbReference type="InterPro" id="IPR011333">
    <property type="entry name" value="SKP1/BTB/POZ_sf"/>
</dbReference>
<gene>
    <name evidence="4" type="ORF">PBIL07802_LOCUS30532</name>
</gene>
<dbReference type="PANTHER" id="PTHR11165">
    <property type="entry name" value="SKP1"/>
    <property type="match status" value="1"/>
</dbReference>
<protein>
    <recommendedName>
        <fullName evidence="3">SKP1 component POZ domain-containing protein</fullName>
    </recommendedName>
</protein>
<evidence type="ECO:0000259" key="3">
    <source>
        <dbReference type="Pfam" id="PF03931"/>
    </source>
</evidence>
<proteinExistence type="inferred from homology"/>
<evidence type="ECO:0000256" key="2">
    <source>
        <dbReference type="ARBA" id="ARBA00022786"/>
    </source>
</evidence>
<name>A0A7S3GJJ1_9EUKA</name>
<dbReference type="InterPro" id="IPR016897">
    <property type="entry name" value="SKP1"/>
</dbReference>
<dbReference type="AlphaFoldDB" id="A0A7S3GJJ1"/>
<dbReference type="InterPro" id="IPR001232">
    <property type="entry name" value="SKP1-like"/>
</dbReference>
<keyword evidence="2" id="KW-0833">Ubl conjugation pathway</keyword>
<dbReference type="Pfam" id="PF03931">
    <property type="entry name" value="Skp1_POZ"/>
    <property type="match status" value="1"/>
</dbReference>
<feature type="domain" description="SKP1 component POZ" evidence="3">
    <location>
        <begin position="1"/>
        <end position="62"/>
    </location>
</feature>
<accession>A0A7S3GJJ1</accession>
<evidence type="ECO:0000313" key="4">
    <source>
        <dbReference type="EMBL" id="CAE0268183.1"/>
    </source>
</evidence>
<dbReference type="SUPFAM" id="SSF54695">
    <property type="entry name" value="POZ domain"/>
    <property type="match status" value="1"/>
</dbReference>
<comment type="similarity">
    <text evidence="1">Belongs to the SKP1 family.</text>
</comment>
<evidence type="ECO:0000256" key="1">
    <source>
        <dbReference type="ARBA" id="ARBA00009993"/>
    </source>
</evidence>
<organism evidence="4">
    <name type="scientific">Palpitomonas bilix</name>
    <dbReference type="NCBI Taxonomy" id="652834"/>
    <lineage>
        <taxon>Eukaryota</taxon>
        <taxon>Eukaryota incertae sedis</taxon>
    </lineage>
</organism>
<dbReference type="SMART" id="SM00512">
    <property type="entry name" value="Skp1"/>
    <property type="match status" value="1"/>
</dbReference>
<dbReference type="SUPFAM" id="SSF81382">
    <property type="entry name" value="Skp1 dimerisation domain-like"/>
    <property type="match status" value="1"/>
</dbReference>
<dbReference type="InterPro" id="IPR036296">
    <property type="entry name" value="SKP1-like_dim_sf"/>
</dbReference>
<sequence length="180" mass="19913">MSITLLSGDKQSVVVSRQTASLSHTIASMIEDFHAEEEVPPLPIDNVTGSVLEKVMNYCGERQNMVREGVEYDDIKKWETEFFKDMAEEELYPIILAANYLDIKPLLEASAGKAAEEISKCGTPAEIRAKYGIDVPTFATFGDGKANTAAEVAAAEERAAVMAKYKWVFDQIDELLKVNE</sequence>